<reference evidence="1 2" key="1">
    <citation type="submission" date="2019-12" db="EMBL/GenBank/DDBJ databases">
        <authorList>
            <person name="Huq M.A."/>
        </authorList>
    </citation>
    <scope>NUCLEOTIDE SEQUENCE [LARGE SCALE GENOMIC DNA]</scope>
    <source>
        <strain evidence="1 2">MAH-34</strain>
    </source>
</reference>
<sequence>MPKHIDEIRELLADMDGLFAGFHDWLWGQHDAESGGFYYAKSSKQLPGSGGVPDIESTAQALNIMERFGLLSSLPEEMKRGLIRFFQKRQDPVSGYFYDANPLMREDEVMVARAISYSRNALRKLGGQPLYPLPYEAQQAPAYMDSPQSYLAWLQSVPLVNSWRGCDRLSTSSVYVRQVEPDERRAAYAKTAFDFFAEKQDPHTGLWGEGSYYVRISGTFKLHIFYDHFGVPLPREDRIYQSILTALRQEEAADMCYIRNPIHLLSYMKLSIPEEELREIIQITLTNMRRLLRADGSFSRELAHSPTAPNVAQVKPGEYYPDMPKAVHIGGGEVEGDMNAGTQALLIRSICHKLTGNP</sequence>
<dbReference type="EMBL" id="WSEM01000030">
    <property type="protein sequence ID" value="MVQ38659.1"/>
    <property type="molecule type" value="Genomic_DNA"/>
</dbReference>
<evidence type="ECO:0000313" key="2">
    <source>
        <dbReference type="Proteomes" id="UP000467637"/>
    </source>
</evidence>
<keyword evidence="2" id="KW-1185">Reference proteome</keyword>
<comment type="caution">
    <text evidence="1">The sequence shown here is derived from an EMBL/GenBank/DDBJ whole genome shotgun (WGS) entry which is preliminary data.</text>
</comment>
<name>A0ABW9UEQ6_9BACL</name>
<gene>
    <name evidence="1" type="ORF">GON05_29140</name>
</gene>
<organism evidence="1 2">
    <name type="scientific">Paenibacillus anseongense</name>
    <dbReference type="NCBI Taxonomy" id="2682845"/>
    <lineage>
        <taxon>Bacteria</taxon>
        <taxon>Bacillati</taxon>
        <taxon>Bacillota</taxon>
        <taxon>Bacilli</taxon>
        <taxon>Bacillales</taxon>
        <taxon>Paenibacillaceae</taxon>
        <taxon>Paenibacillus</taxon>
    </lineage>
</organism>
<evidence type="ECO:0008006" key="3">
    <source>
        <dbReference type="Google" id="ProtNLM"/>
    </source>
</evidence>
<evidence type="ECO:0000313" key="1">
    <source>
        <dbReference type="EMBL" id="MVQ38659.1"/>
    </source>
</evidence>
<proteinExistence type="predicted"/>
<dbReference type="Proteomes" id="UP000467637">
    <property type="component" value="Unassembled WGS sequence"/>
</dbReference>
<accession>A0ABW9UEQ6</accession>
<protein>
    <recommendedName>
        <fullName evidence="3">Glycosyl hydrolase</fullName>
    </recommendedName>
</protein>